<feature type="region of interest" description="Disordered" evidence="1">
    <location>
        <begin position="705"/>
        <end position="726"/>
    </location>
</feature>
<sequence length="726" mass="79986">MSERLSDFLNSLQLDPPASDQQTAPTPRAGYATASVFAGKGSTNYAVGTLYDIDITIIGSKVGISAINQVEVRKIRSSVYVGPDQSRDQFIKAESSLDFHGLAVLENVRGSGRRSDAIRLLTATTPDNTPVYELSPDWAEGEASPKLLPAPPHCRLLLDLTTEASQVTEQFGHDLLDYSRTLKANGSQLVVTVTPRIWTPCRVLMKEYTVNLVPREAKLIVRAHIALRGGPSALISWLDEEPLQGLMAEMYARQASPQEGVELAERLLSARFEDLGLIVDAQRKWEKDIHDQLDCRQVGWADRRILLITVAVLNGAASSAIGTASRQLARSLGHTKLPLYMSLESEGWTTRIRAIDAIAKDDRTWLNLDKPGLDWAIIEWLWRDQPELHQPFLDWVAVLTRSPATRLYADRLAEVLAHLTRVYRSPEIFDKMFSWLKREKGAGVVECQLAEDALAKLLIDDSAGGLAQGRMWHWAYRGSTAAIAPLARLCAGPFGTKLPQVALARLRHLEARADHPAASIAVSKAVRFLAGQDDLRPLVTNKSLEWSREGVSRRTGLLALVSLIDSRPDDSVAALLVQDAMTDVQMLLLLSEAWLTLTTHGDQAEIAEITRHWCVLREEGRLHGATVDRIWAASVAAIVREQPKAAFIEAMTDRTRSEMLLLSIRQMREAVEQALDSPILGESNDAVLTEQSQLVTVEVDAPIDHSGISPSQIDAIAEEPDGTLGT</sequence>
<proteinExistence type="predicted"/>
<keyword evidence="3" id="KW-1185">Reference proteome</keyword>
<name>A0A8J3VKC6_9ACTN</name>
<dbReference type="Proteomes" id="UP000612899">
    <property type="component" value="Unassembled WGS sequence"/>
</dbReference>
<feature type="compositionally biased region" description="Acidic residues" evidence="1">
    <location>
        <begin position="716"/>
        <end position="726"/>
    </location>
</feature>
<protein>
    <submittedName>
        <fullName evidence="2">Uncharacterized protein</fullName>
    </submittedName>
</protein>
<evidence type="ECO:0000313" key="2">
    <source>
        <dbReference type="EMBL" id="GIH09402.1"/>
    </source>
</evidence>
<comment type="caution">
    <text evidence="2">The sequence shown here is derived from an EMBL/GenBank/DDBJ whole genome shotgun (WGS) entry which is preliminary data.</text>
</comment>
<evidence type="ECO:0000313" key="3">
    <source>
        <dbReference type="Proteomes" id="UP000612899"/>
    </source>
</evidence>
<dbReference type="EMBL" id="BONY01000067">
    <property type="protein sequence ID" value="GIH09402.1"/>
    <property type="molecule type" value="Genomic_DNA"/>
</dbReference>
<dbReference type="RefSeq" id="WP_203913133.1">
    <property type="nucleotide sequence ID" value="NZ_BONY01000067.1"/>
</dbReference>
<accession>A0A8J3VKC6</accession>
<dbReference type="AlphaFoldDB" id="A0A8J3VKC6"/>
<evidence type="ECO:0000256" key="1">
    <source>
        <dbReference type="SAM" id="MobiDB-lite"/>
    </source>
</evidence>
<reference evidence="2" key="1">
    <citation type="submission" date="2021-01" db="EMBL/GenBank/DDBJ databases">
        <title>Whole genome shotgun sequence of Rhizocola hellebori NBRC 109834.</title>
        <authorList>
            <person name="Komaki H."/>
            <person name="Tamura T."/>
        </authorList>
    </citation>
    <scope>NUCLEOTIDE SEQUENCE</scope>
    <source>
        <strain evidence="2">NBRC 109834</strain>
    </source>
</reference>
<gene>
    <name evidence="2" type="ORF">Rhe02_74690</name>
</gene>
<organism evidence="2 3">
    <name type="scientific">Rhizocola hellebori</name>
    <dbReference type="NCBI Taxonomy" id="1392758"/>
    <lineage>
        <taxon>Bacteria</taxon>
        <taxon>Bacillati</taxon>
        <taxon>Actinomycetota</taxon>
        <taxon>Actinomycetes</taxon>
        <taxon>Micromonosporales</taxon>
        <taxon>Micromonosporaceae</taxon>
        <taxon>Rhizocola</taxon>
    </lineage>
</organism>